<name>A0A1H8QHN2_9FLAO</name>
<protein>
    <recommendedName>
        <fullName evidence="3">CarboxypepD_reg-like domain-containing protein</fullName>
    </recommendedName>
</protein>
<reference evidence="2" key="1">
    <citation type="submission" date="2016-10" db="EMBL/GenBank/DDBJ databases">
        <authorList>
            <person name="Varghese N."/>
            <person name="Submissions S."/>
        </authorList>
    </citation>
    <scope>NUCLEOTIDE SEQUENCE [LARGE SCALE GENOMIC DNA]</scope>
    <source>
        <strain evidence="2">CGMCC 1.8704</strain>
    </source>
</reference>
<proteinExistence type="predicted"/>
<dbReference type="SUPFAM" id="SSF49464">
    <property type="entry name" value="Carboxypeptidase regulatory domain-like"/>
    <property type="match status" value="1"/>
</dbReference>
<organism evidence="1 2">
    <name type="scientific">Flavobacterium sinopsychrotolerans</name>
    <dbReference type="NCBI Taxonomy" id="604089"/>
    <lineage>
        <taxon>Bacteria</taxon>
        <taxon>Pseudomonadati</taxon>
        <taxon>Bacteroidota</taxon>
        <taxon>Flavobacteriia</taxon>
        <taxon>Flavobacteriales</taxon>
        <taxon>Flavobacteriaceae</taxon>
        <taxon>Flavobacterium</taxon>
    </lineage>
</organism>
<dbReference type="STRING" id="604089.SAMN04487942_3000"/>
<dbReference type="Proteomes" id="UP000198657">
    <property type="component" value="Unassembled WGS sequence"/>
</dbReference>
<evidence type="ECO:0008006" key="3">
    <source>
        <dbReference type="Google" id="ProtNLM"/>
    </source>
</evidence>
<evidence type="ECO:0000313" key="2">
    <source>
        <dbReference type="Proteomes" id="UP000198657"/>
    </source>
</evidence>
<dbReference type="EMBL" id="FODN01000008">
    <property type="protein sequence ID" value="SEO53735.1"/>
    <property type="molecule type" value="Genomic_DNA"/>
</dbReference>
<keyword evidence="2" id="KW-1185">Reference proteome</keyword>
<dbReference type="AlphaFoldDB" id="A0A1H8QHN2"/>
<gene>
    <name evidence="1" type="ORF">SAMN04487942_3000</name>
</gene>
<dbReference type="InterPro" id="IPR008969">
    <property type="entry name" value="CarboxyPept-like_regulatory"/>
</dbReference>
<sequence>MFVIKSLRMIKNYFFAFLLLFVFQSGFSQREKLITGKVLHGQFPLEKVDVINKTTQKSTSTDIKGDFVLSAKTNDSIIFYRKEYYLKEILLSLNDIATNNISISMVKKPEELEEIIIKQTPKIDWNLNTKWEQVKRDEITAERDEKRLKNTRIDDLTIDKGLNLARIGKTIFKALSKEKTSKKEPQIEFKQLAKSTCDEKFYIKTLKLKPDQIELFLEFCDADPKSKTLLENSNVLSMMDFLSSKNIEFKKL</sequence>
<accession>A0A1H8QHN2</accession>
<evidence type="ECO:0000313" key="1">
    <source>
        <dbReference type="EMBL" id="SEO53735.1"/>
    </source>
</evidence>